<feature type="domain" description="HTH iclR-type" evidence="4">
    <location>
        <begin position="9"/>
        <end position="70"/>
    </location>
</feature>
<dbReference type="OrthoDB" id="9791752at2"/>
<dbReference type="Pfam" id="PF01614">
    <property type="entry name" value="IclR_C"/>
    <property type="match status" value="1"/>
</dbReference>
<gene>
    <name evidence="6" type="ORF">EM932_07900</name>
</gene>
<dbReference type="Gene3D" id="3.30.450.40">
    <property type="match status" value="1"/>
</dbReference>
<dbReference type="SUPFAM" id="SSF55781">
    <property type="entry name" value="GAF domain-like"/>
    <property type="match status" value="1"/>
</dbReference>
<keyword evidence="1" id="KW-0805">Transcription regulation</keyword>
<dbReference type="InterPro" id="IPR014757">
    <property type="entry name" value="Tscrpt_reg_IclR_C"/>
</dbReference>
<dbReference type="Pfam" id="PF09339">
    <property type="entry name" value="HTH_IclR"/>
    <property type="match status" value="1"/>
</dbReference>
<dbReference type="SUPFAM" id="SSF46785">
    <property type="entry name" value="Winged helix' DNA-binding domain"/>
    <property type="match status" value="1"/>
</dbReference>
<evidence type="ECO:0000259" key="5">
    <source>
        <dbReference type="PROSITE" id="PS51078"/>
    </source>
</evidence>
<dbReference type="PANTHER" id="PTHR30136:SF7">
    <property type="entry name" value="HTH-TYPE TRANSCRIPTIONAL REGULATOR KDGR-RELATED"/>
    <property type="match status" value="1"/>
</dbReference>
<organism evidence="6 7">
    <name type="scientific">Flavivirga rizhaonensis</name>
    <dbReference type="NCBI Taxonomy" id="2559571"/>
    <lineage>
        <taxon>Bacteria</taxon>
        <taxon>Pseudomonadati</taxon>
        <taxon>Bacteroidota</taxon>
        <taxon>Flavobacteriia</taxon>
        <taxon>Flavobacteriales</taxon>
        <taxon>Flavobacteriaceae</taxon>
        <taxon>Flavivirga</taxon>
    </lineage>
</organism>
<dbReference type="PROSITE" id="PS51077">
    <property type="entry name" value="HTH_ICLR"/>
    <property type="match status" value="1"/>
</dbReference>
<dbReference type="InterPro" id="IPR036390">
    <property type="entry name" value="WH_DNA-bd_sf"/>
</dbReference>
<name>A0A4S1DZ03_9FLAO</name>
<evidence type="ECO:0000256" key="1">
    <source>
        <dbReference type="ARBA" id="ARBA00023015"/>
    </source>
</evidence>
<sequence length="256" mass="28659">MEKVNKELNLSVIKAFKILEVYLNGKEVWGVRELAKKTGYNKTTTYRLLSTLESLDIVQKNDDDKYILGLKLFELGNLVSVYKSLRTFSRVPLEVIAKDIKETVHFGVLKNNQVLYLNKAESELGLKVSTQIGSYQQAYCTALGKVLLAFSSANVISDYLRNVSLEAFTSKTITTSKDLLIELEQVKTKGYALDMEELELGLICIAIPVFNKNKEVVAGVSVSGPSSRFKSENITSYLSIIKKGALEIEAHIRDYN</sequence>
<evidence type="ECO:0000256" key="3">
    <source>
        <dbReference type="ARBA" id="ARBA00023163"/>
    </source>
</evidence>
<dbReference type="PANTHER" id="PTHR30136">
    <property type="entry name" value="HELIX-TURN-HELIX TRANSCRIPTIONAL REGULATOR, ICLR FAMILY"/>
    <property type="match status" value="1"/>
</dbReference>
<dbReference type="InterPro" id="IPR036388">
    <property type="entry name" value="WH-like_DNA-bd_sf"/>
</dbReference>
<accession>A0A4S1DZ03</accession>
<keyword evidence="2" id="KW-0238">DNA-binding</keyword>
<dbReference type="InterPro" id="IPR005471">
    <property type="entry name" value="Tscrpt_reg_IclR_N"/>
</dbReference>
<keyword evidence="3" id="KW-0804">Transcription</keyword>
<dbReference type="GO" id="GO:0003677">
    <property type="term" value="F:DNA binding"/>
    <property type="evidence" value="ECO:0007669"/>
    <property type="project" value="UniProtKB-KW"/>
</dbReference>
<evidence type="ECO:0000259" key="4">
    <source>
        <dbReference type="PROSITE" id="PS51077"/>
    </source>
</evidence>
<feature type="domain" description="IclR-ED" evidence="5">
    <location>
        <begin position="71"/>
        <end position="254"/>
    </location>
</feature>
<protein>
    <submittedName>
        <fullName evidence="6">IclR family transcriptional regulator</fullName>
    </submittedName>
</protein>
<evidence type="ECO:0000313" key="7">
    <source>
        <dbReference type="Proteomes" id="UP000307602"/>
    </source>
</evidence>
<dbReference type="SMART" id="SM00346">
    <property type="entry name" value="HTH_ICLR"/>
    <property type="match status" value="1"/>
</dbReference>
<reference evidence="6 7" key="1">
    <citation type="submission" date="2019-04" db="EMBL/GenBank/DDBJ databases">
        <authorList>
            <person name="Liu A."/>
        </authorList>
    </citation>
    <scope>NUCLEOTIDE SEQUENCE [LARGE SCALE GENOMIC DNA]</scope>
    <source>
        <strain evidence="6 7">RZ03</strain>
    </source>
</reference>
<evidence type="ECO:0000256" key="2">
    <source>
        <dbReference type="ARBA" id="ARBA00023125"/>
    </source>
</evidence>
<dbReference type="EMBL" id="SRSO01000008">
    <property type="protein sequence ID" value="TGV03225.1"/>
    <property type="molecule type" value="Genomic_DNA"/>
</dbReference>
<dbReference type="AlphaFoldDB" id="A0A4S1DZ03"/>
<keyword evidence="7" id="KW-1185">Reference proteome</keyword>
<dbReference type="Gene3D" id="1.10.10.10">
    <property type="entry name" value="Winged helix-like DNA-binding domain superfamily/Winged helix DNA-binding domain"/>
    <property type="match status" value="1"/>
</dbReference>
<dbReference type="RefSeq" id="WP_135876642.1">
    <property type="nucleotide sequence ID" value="NZ_SRSO01000008.1"/>
</dbReference>
<evidence type="ECO:0000313" key="6">
    <source>
        <dbReference type="EMBL" id="TGV03225.1"/>
    </source>
</evidence>
<dbReference type="PROSITE" id="PS51078">
    <property type="entry name" value="ICLR_ED"/>
    <property type="match status" value="1"/>
</dbReference>
<proteinExistence type="predicted"/>
<comment type="caution">
    <text evidence="6">The sequence shown here is derived from an EMBL/GenBank/DDBJ whole genome shotgun (WGS) entry which is preliminary data.</text>
</comment>
<dbReference type="GO" id="GO:0003700">
    <property type="term" value="F:DNA-binding transcription factor activity"/>
    <property type="evidence" value="ECO:0007669"/>
    <property type="project" value="TreeGrafter"/>
</dbReference>
<dbReference type="Proteomes" id="UP000307602">
    <property type="component" value="Unassembled WGS sequence"/>
</dbReference>
<dbReference type="InterPro" id="IPR029016">
    <property type="entry name" value="GAF-like_dom_sf"/>
</dbReference>
<dbReference type="InterPro" id="IPR050707">
    <property type="entry name" value="HTH_MetabolicPath_Reg"/>
</dbReference>
<dbReference type="GO" id="GO:0045892">
    <property type="term" value="P:negative regulation of DNA-templated transcription"/>
    <property type="evidence" value="ECO:0007669"/>
    <property type="project" value="TreeGrafter"/>
</dbReference>